<sequence>MGSTTRSTFPGEGSFQAESPNNPAEAPCISVSFVMSSTRHLVTVGVEVVDDEFFERNGHCRDRIPQGIEATFDPNTARWAVQSDQAVADHPPPAPRHIPAPPPVNRRAPRKARKIQSPSSSSSSLSQAHPAPCPGPGPGPATVTDPVVHHPDTHTDAAIAVAIATATATAATAELEEKLSSSPVTSGQTRHKSNPQDAPNQPSTSPQANHPVQENGDCRKIAKGGPTTIITTSRRSDWWSVVF</sequence>
<dbReference type="GeneID" id="27712763"/>
<dbReference type="EMBL" id="KN848074">
    <property type="protein sequence ID" value="KIX97564.1"/>
    <property type="molecule type" value="Genomic_DNA"/>
</dbReference>
<feature type="region of interest" description="Disordered" evidence="1">
    <location>
        <begin position="174"/>
        <end position="227"/>
    </location>
</feature>
<feature type="region of interest" description="Disordered" evidence="1">
    <location>
        <begin position="85"/>
        <end position="151"/>
    </location>
</feature>
<reference evidence="2 3" key="1">
    <citation type="submission" date="2015-01" db="EMBL/GenBank/DDBJ databases">
        <title>The Genome Sequence of Fonsecaea multimorphosa CBS 102226.</title>
        <authorList>
            <consortium name="The Broad Institute Genomics Platform"/>
            <person name="Cuomo C."/>
            <person name="de Hoog S."/>
            <person name="Gorbushina A."/>
            <person name="Stielow B."/>
            <person name="Teixiera M."/>
            <person name="Abouelleil A."/>
            <person name="Chapman S.B."/>
            <person name="Priest M."/>
            <person name="Young S.K."/>
            <person name="Wortman J."/>
            <person name="Nusbaum C."/>
            <person name="Birren B."/>
        </authorList>
    </citation>
    <scope>NUCLEOTIDE SEQUENCE [LARGE SCALE GENOMIC DNA]</scope>
    <source>
        <strain evidence="2 3">CBS 102226</strain>
    </source>
</reference>
<dbReference type="AlphaFoldDB" id="A0A0D2K360"/>
<evidence type="ECO:0000256" key="1">
    <source>
        <dbReference type="SAM" id="MobiDB-lite"/>
    </source>
</evidence>
<name>A0A0D2K360_9EURO</name>
<organism evidence="2 3">
    <name type="scientific">Fonsecaea multimorphosa CBS 102226</name>
    <dbReference type="NCBI Taxonomy" id="1442371"/>
    <lineage>
        <taxon>Eukaryota</taxon>
        <taxon>Fungi</taxon>
        <taxon>Dikarya</taxon>
        <taxon>Ascomycota</taxon>
        <taxon>Pezizomycotina</taxon>
        <taxon>Eurotiomycetes</taxon>
        <taxon>Chaetothyriomycetidae</taxon>
        <taxon>Chaetothyriales</taxon>
        <taxon>Herpotrichiellaceae</taxon>
        <taxon>Fonsecaea</taxon>
    </lineage>
</organism>
<dbReference type="Proteomes" id="UP000053411">
    <property type="component" value="Unassembled WGS sequence"/>
</dbReference>
<feature type="compositionally biased region" description="Low complexity" evidence="1">
    <location>
        <begin position="117"/>
        <end position="130"/>
    </location>
</feature>
<feature type="compositionally biased region" description="Pro residues" evidence="1">
    <location>
        <begin position="90"/>
        <end position="104"/>
    </location>
</feature>
<evidence type="ECO:0000313" key="3">
    <source>
        <dbReference type="Proteomes" id="UP000053411"/>
    </source>
</evidence>
<gene>
    <name evidence="2" type="ORF">Z520_07017</name>
</gene>
<proteinExistence type="predicted"/>
<evidence type="ECO:0000313" key="2">
    <source>
        <dbReference type="EMBL" id="KIX97564.1"/>
    </source>
</evidence>
<dbReference type="RefSeq" id="XP_016631687.1">
    <property type="nucleotide sequence ID" value="XM_016777516.1"/>
</dbReference>
<feature type="compositionally biased region" description="Polar residues" evidence="1">
    <location>
        <begin position="195"/>
        <end position="212"/>
    </location>
</feature>
<feature type="region of interest" description="Disordered" evidence="1">
    <location>
        <begin position="1"/>
        <end position="22"/>
    </location>
</feature>
<dbReference type="OrthoDB" id="10560208at2759"/>
<accession>A0A0D2K360</accession>
<protein>
    <submittedName>
        <fullName evidence="2">Uncharacterized protein</fullName>
    </submittedName>
</protein>
<dbReference type="VEuPathDB" id="FungiDB:Z520_07017"/>
<keyword evidence="3" id="KW-1185">Reference proteome</keyword>